<organism evidence="1">
    <name type="scientific">Myoviridae sp. ctuAx8</name>
    <dbReference type="NCBI Taxonomy" id="2825199"/>
    <lineage>
        <taxon>Viruses</taxon>
        <taxon>Duplodnaviria</taxon>
        <taxon>Heunggongvirae</taxon>
        <taxon>Uroviricota</taxon>
        <taxon>Caudoviricetes</taxon>
    </lineage>
</organism>
<name>A0A8S5Q150_9CAUD</name>
<proteinExistence type="predicted"/>
<evidence type="ECO:0000313" key="1">
    <source>
        <dbReference type="EMBL" id="DAE12244.1"/>
    </source>
</evidence>
<sequence length="321" mass="35184">MSEINIYINDEDKVTVKDDAQIIKMKGDRGQALRYEDLTEAQKAELKGPKGDKGEDGKSATAETAYHTLLSGNVWCKDSNIDNVLVSMIGNLNKPFPRTEFIPLSTAVVTHGQTVVSVTGEPHYSVKVLGNDVDVFPITENGNGSVTIQPLGEDDVKLTYHNYLGDKVGEATIQGQRDINEVAPDDTYENNGLKYSLYGRNLVINIAGSTYPLGKYDTDKSKGLKLFGKWSSDAIDSVTLKSKTPAAIMFTQIGLIGYKNQPIYIENTETVNIKNRDNGTTLNIGTKAQGVQLNTFNTIDISWNNIEYRYEGTGISALEGL</sequence>
<reference evidence="1" key="1">
    <citation type="journal article" date="2021" name="Proc. Natl. Acad. Sci. U.S.A.">
        <title>A Catalog of Tens of Thousands of Viruses from Human Metagenomes Reveals Hidden Associations with Chronic Diseases.</title>
        <authorList>
            <person name="Tisza M.J."/>
            <person name="Buck C.B."/>
        </authorList>
    </citation>
    <scope>NUCLEOTIDE SEQUENCE</scope>
    <source>
        <strain evidence="1">CtuAx8</strain>
    </source>
</reference>
<protein>
    <submittedName>
        <fullName evidence="1">Uncharacterized protein</fullName>
    </submittedName>
</protein>
<accession>A0A8S5Q150</accession>
<dbReference type="EMBL" id="BK015545">
    <property type="protein sequence ID" value="DAE12244.1"/>
    <property type="molecule type" value="Genomic_DNA"/>
</dbReference>